<accession>A0A1B2ERD5</accession>
<reference evidence="1" key="1">
    <citation type="submission" date="2016-07" db="EMBL/GenBank/DDBJ databases">
        <title>Microvirga ossetica sp. nov. a new species of rhizobia isolated from root nodules of the legume species Vicia alpestris Steven originated from North Ossetia region in the Caucasus.</title>
        <authorList>
            <person name="Safronova V.I."/>
            <person name="Kuznetsova I.G."/>
            <person name="Sazanova A.L."/>
            <person name="Belimov A."/>
            <person name="Andronov E."/>
            <person name="Osledkin Y.S."/>
            <person name="Onishchuk O.P."/>
            <person name="Kurchak O.N."/>
            <person name="Shaposhnikov A.I."/>
            <person name="Willems A."/>
            <person name="Tikhonovich I.A."/>
        </authorList>
    </citation>
    <scope>NUCLEOTIDE SEQUENCE [LARGE SCALE GENOMIC DNA]</scope>
    <source>
        <strain evidence="1">V5/3M</strain>
        <plasmid evidence="1">unnamed1</plasmid>
    </source>
</reference>
<dbReference type="KEGG" id="moc:BB934_30070"/>
<keyword evidence="1" id="KW-0614">Plasmid</keyword>
<sequence>MACWPVFRQGPMGLPALSAVVVARELVRPQTLVRLTGTSQSNARTLSAVSIKEEHALTLKSGLQGCHGRLERTCCTLGLSLCGDFNCQARALGEFGL</sequence>
<gene>
    <name evidence="1" type="ORF">BB934_30070</name>
</gene>
<dbReference type="AlphaFoldDB" id="A0A1B2ERD5"/>
<evidence type="ECO:0000313" key="1">
    <source>
        <dbReference type="EMBL" id="ANY82530.1"/>
    </source>
</evidence>
<proteinExistence type="predicted"/>
<dbReference type="EMBL" id="CP016617">
    <property type="protein sequence ID" value="ANY82530.1"/>
    <property type="molecule type" value="Genomic_DNA"/>
</dbReference>
<name>A0A1B2ERD5_9HYPH</name>
<protein>
    <submittedName>
        <fullName evidence="1">Uncharacterized protein</fullName>
    </submittedName>
</protein>
<geneLocation type="plasmid" evidence="1">
    <name>unnamed1</name>
</geneLocation>
<organism evidence="1">
    <name type="scientific">Microvirga ossetica</name>
    <dbReference type="NCBI Taxonomy" id="1882682"/>
    <lineage>
        <taxon>Bacteria</taxon>
        <taxon>Pseudomonadati</taxon>
        <taxon>Pseudomonadota</taxon>
        <taxon>Alphaproteobacteria</taxon>
        <taxon>Hyphomicrobiales</taxon>
        <taxon>Methylobacteriaceae</taxon>
        <taxon>Microvirga</taxon>
    </lineage>
</organism>